<feature type="compositionally biased region" description="Basic and acidic residues" evidence="9">
    <location>
        <begin position="115"/>
        <end position="125"/>
    </location>
</feature>
<keyword evidence="12" id="KW-1185">Reference proteome</keyword>
<dbReference type="InterPro" id="IPR040366">
    <property type="entry name" value="Nab2/ZC3H14"/>
</dbReference>
<dbReference type="Gene3D" id="4.10.1000.40">
    <property type="match status" value="1"/>
</dbReference>
<dbReference type="Pfam" id="PF14608">
    <property type="entry name" value="zf-CCCH_2"/>
    <property type="match status" value="5"/>
</dbReference>
<feature type="compositionally biased region" description="Basic residues" evidence="9">
    <location>
        <begin position="166"/>
        <end position="176"/>
    </location>
</feature>
<dbReference type="PANTHER" id="PTHR14738">
    <property type="entry name" value="ZINC FINGER CCCH DOMAIN-CONTAINING PROTEIN 14"/>
    <property type="match status" value="1"/>
</dbReference>
<feature type="domain" description="C3H1-type" evidence="10">
    <location>
        <begin position="223"/>
        <end position="248"/>
    </location>
</feature>
<feature type="zinc finger region" description="C3H1-type" evidence="8">
    <location>
        <begin position="223"/>
        <end position="248"/>
    </location>
</feature>
<evidence type="ECO:0000256" key="7">
    <source>
        <dbReference type="ARBA" id="ARBA00023242"/>
    </source>
</evidence>
<dbReference type="Gene3D" id="1.10.340.40">
    <property type="entry name" value="Nuclear abundant poly(A) RNA-bind protein 2, N-terminal domain"/>
    <property type="match status" value="1"/>
</dbReference>
<dbReference type="GO" id="GO:0043488">
    <property type="term" value="P:regulation of mRNA stability"/>
    <property type="evidence" value="ECO:0007669"/>
    <property type="project" value="InterPro"/>
</dbReference>
<comment type="similarity">
    <text evidence="2">Belongs to the ZC3H14 family.</text>
</comment>
<evidence type="ECO:0000259" key="10">
    <source>
        <dbReference type="PROSITE" id="PS50103"/>
    </source>
</evidence>
<dbReference type="GO" id="GO:0008270">
    <property type="term" value="F:zinc ion binding"/>
    <property type="evidence" value="ECO:0007669"/>
    <property type="project" value="UniProtKB-KW"/>
</dbReference>
<dbReference type="InterPro" id="IPR043094">
    <property type="entry name" value="Nab2/ZC3H14_N_sf"/>
</dbReference>
<accession>A0A1X2GAC0</accession>
<dbReference type="PANTHER" id="PTHR14738:SF29">
    <property type="entry name" value="ZINC FINGER CCCH DOMAIN-CONTAINING PROTEIN 14"/>
    <property type="match status" value="1"/>
</dbReference>
<evidence type="ECO:0000313" key="11">
    <source>
        <dbReference type="EMBL" id="ORX49084.1"/>
    </source>
</evidence>
<evidence type="ECO:0000313" key="12">
    <source>
        <dbReference type="Proteomes" id="UP000242146"/>
    </source>
</evidence>
<keyword evidence="6 8" id="KW-0862">Zinc</keyword>
<keyword evidence="7" id="KW-0539">Nucleus</keyword>
<feature type="compositionally biased region" description="Basic and acidic residues" evidence="9">
    <location>
        <begin position="180"/>
        <end position="189"/>
    </location>
</feature>
<dbReference type="STRING" id="101127.A0A1X2GAC0"/>
<sequence>MDDQLWDQLKNDIQEKCVAYEYIDQNDDTLSLFIINLIKFGTSAQDVSNELASMIGDDYDQNLTSWIFGRMDELQQPAAPVTNMTTHAVPDQVEPAQQPSQSELPQQYQSSQPEPVRRSAPDRRNRMFAQALGSMGQGLSRAPYSPRRPSRSRSRSPHRDRGESHHSHHHHRHSHSPSRPQRESFDESPGRPSVFSRLADTQPNSDSVFDRLGIQKPEAPVQPVATQRCKYWPTCSHGDDCTYIHPSSLCPDFPNCPNKTEECLYIHPAIRPNHRASQPTTSNPNVTERATPCRYFPNCNNDLCPFFHPPVTPSFENEMPTNPGPKRLPIPCNYGDKCLRPGCHFLHPKDNDNPAEVVCKFDGACSRPNCFFKHVVQKKGLPTTFKRTLVLNQQAPPKKTDRQFAVADDSQVEKIIVGKSADLIQN</sequence>
<keyword evidence="3 8" id="KW-0479">Metal-binding</keyword>
<evidence type="ECO:0000256" key="1">
    <source>
        <dbReference type="ARBA" id="ARBA00004123"/>
    </source>
</evidence>
<evidence type="ECO:0000256" key="9">
    <source>
        <dbReference type="SAM" id="MobiDB-lite"/>
    </source>
</evidence>
<dbReference type="SMART" id="SM00356">
    <property type="entry name" value="ZnF_C3H1"/>
    <property type="match status" value="3"/>
</dbReference>
<evidence type="ECO:0000256" key="5">
    <source>
        <dbReference type="ARBA" id="ARBA00022771"/>
    </source>
</evidence>
<keyword evidence="5 8" id="KW-0863">Zinc-finger</keyword>
<dbReference type="Gene3D" id="4.10.1000.30">
    <property type="match status" value="1"/>
</dbReference>
<organism evidence="11 12">
    <name type="scientific">Hesseltinella vesiculosa</name>
    <dbReference type="NCBI Taxonomy" id="101127"/>
    <lineage>
        <taxon>Eukaryota</taxon>
        <taxon>Fungi</taxon>
        <taxon>Fungi incertae sedis</taxon>
        <taxon>Mucoromycota</taxon>
        <taxon>Mucoromycotina</taxon>
        <taxon>Mucoromycetes</taxon>
        <taxon>Mucorales</taxon>
        <taxon>Cunninghamellaceae</taxon>
        <taxon>Hesseltinella</taxon>
    </lineage>
</organism>
<dbReference type="PROSITE" id="PS50103">
    <property type="entry name" value="ZF_C3H1"/>
    <property type="match status" value="1"/>
</dbReference>
<comment type="caution">
    <text evidence="11">The sequence shown here is derived from an EMBL/GenBank/DDBJ whole genome shotgun (WGS) entry which is preliminary data.</text>
</comment>
<protein>
    <recommendedName>
        <fullName evidence="10">C3H1-type domain-containing protein</fullName>
    </recommendedName>
</protein>
<reference evidence="11 12" key="1">
    <citation type="submission" date="2016-07" db="EMBL/GenBank/DDBJ databases">
        <title>Pervasive Adenine N6-methylation of Active Genes in Fungi.</title>
        <authorList>
            <consortium name="DOE Joint Genome Institute"/>
            <person name="Mondo S.J."/>
            <person name="Dannebaum R.O."/>
            <person name="Kuo R.C."/>
            <person name="Labutti K."/>
            <person name="Haridas S."/>
            <person name="Kuo A."/>
            <person name="Salamov A."/>
            <person name="Ahrendt S.R."/>
            <person name="Lipzen A."/>
            <person name="Sullivan W."/>
            <person name="Andreopoulos W.B."/>
            <person name="Clum A."/>
            <person name="Lindquist E."/>
            <person name="Daum C."/>
            <person name="Ramamoorthy G.K."/>
            <person name="Gryganskyi A."/>
            <person name="Culley D."/>
            <person name="Magnuson J.K."/>
            <person name="James T.Y."/>
            <person name="O'Malley M.A."/>
            <person name="Stajich J.E."/>
            <person name="Spatafora J.W."/>
            <person name="Visel A."/>
            <person name="Grigoriev I.V."/>
        </authorList>
    </citation>
    <scope>NUCLEOTIDE SEQUENCE [LARGE SCALE GENOMIC DNA]</scope>
    <source>
        <strain evidence="11 12">NRRL 3301</strain>
    </source>
</reference>
<evidence type="ECO:0000256" key="4">
    <source>
        <dbReference type="ARBA" id="ARBA00022737"/>
    </source>
</evidence>
<feature type="compositionally biased region" description="Polar residues" evidence="9">
    <location>
        <begin position="95"/>
        <end position="113"/>
    </location>
</feature>
<dbReference type="Proteomes" id="UP000242146">
    <property type="component" value="Unassembled WGS sequence"/>
</dbReference>
<evidence type="ECO:0000256" key="3">
    <source>
        <dbReference type="ARBA" id="ARBA00022723"/>
    </source>
</evidence>
<dbReference type="EMBL" id="MCGT01000027">
    <property type="protein sequence ID" value="ORX49084.1"/>
    <property type="molecule type" value="Genomic_DNA"/>
</dbReference>
<feature type="region of interest" description="Disordered" evidence="9">
    <location>
        <begin position="91"/>
        <end position="209"/>
    </location>
</feature>
<gene>
    <name evidence="11" type="ORF">DM01DRAFT_1338272</name>
</gene>
<evidence type="ECO:0000256" key="2">
    <source>
        <dbReference type="ARBA" id="ARBA00008423"/>
    </source>
</evidence>
<dbReference type="AlphaFoldDB" id="A0A1X2GAC0"/>
<dbReference type="GO" id="GO:0005737">
    <property type="term" value="C:cytoplasm"/>
    <property type="evidence" value="ECO:0007669"/>
    <property type="project" value="TreeGrafter"/>
</dbReference>
<dbReference type="OrthoDB" id="438553at2759"/>
<dbReference type="GO" id="GO:0005634">
    <property type="term" value="C:nucleus"/>
    <property type="evidence" value="ECO:0007669"/>
    <property type="project" value="UniProtKB-SubCell"/>
</dbReference>
<proteinExistence type="inferred from homology"/>
<keyword evidence="4" id="KW-0677">Repeat</keyword>
<dbReference type="InterPro" id="IPR000571">
    <property type="entry name" value="Znf_CCCH"/>
</dbReference>
<evidence type="ECO:0000256" key="6">
    <source>
        <dbReference type="ARBA" id="ARBA00022833"/>
    </source>
</evidence>
<dbReference type="GO" id="GO:0008143">
    <property type="term" value="F:poly(A) binding"/>
    <property type="evidence" value="ECO:0007669"/>
    <property type="project" value="InterPro"/>
</dbReference>
<name>A0A1X2GAC0_9FUNG</name>
<evidence type="ECO:0000256" key="8">
    <source>
        <dbReference type="PROSITE-ProRule" id="PRU00723"/>
    </source>
</evidence>
<comment type="subcellular location">
    <subcellularLocation>
        <location evidence="1">Nucleus</location>
    </subcellularLocation>
</comment>